<dbReference type="GO" id="GO:0005634">
    <property type="term" value="C:nucleus"/>
    <property type="evidence" value="ECO:0007669"/>
    <property type="project" value="UniProtKB-SubCell"/>
</dbReference>
<dbReference type="Proteomes" id="UP001497623">
    <property type="component" value="Unassembled WGS sequence"/>
</dbReference>
<keyword evidence="2 3" id="KW-0238">DNA-binding</keyword>
<evidence type="ECO:0000256" key="2">
    <source>
        <dbReference type="ARBA" id="ARBA00023125"/>
    </source>
</evidence>
<accession>A0AAV2RS98</accession>
<name>A0AAV2RS98_MEGNR</name>
<comment type="similarity">
    <text evidence="1 3">Belongs to the ETS family.</text>
</comment>
<gene>
    <name evidence="5" type="ORF">MNOR_LOCUS27536</name>
</gene>
<dbReference type="InterPro" id="IPR036388">
    <property type="entry name" value="WH-like_DNA-bd_sf"/>
</dbReference>
<comment type="caution">
    <text evidence="5">The sequence shown here is derived from an EMBL/GenBank/DDBJ whole genome shotgun (WGS) entry which is preliminary data.</text>
</comment>
<protein>
    <recommendedName>
        <fullName evidence="4">ETS domain-containing protein</fullName>
    </recommendedName>
</protein>
<organism evidence="5 6">
    <name type="scientific">Meganyctiphanes norvegica</name>
    <name type="common">Northern krill</name>
    <name type="synonym">Thysanopoda norvegica</name>
    <dbReference type="NCBI Taxonomy" id="48144"/>
    <lineage>
        <taxon>Eukaryota</taxon>
        <taxon>Metazoa</taxon>
        <taxon>Ecdysozoa</taxon>
        <taxon>Arthropoda</taxon>
        <taxon>Crustacea</taxon>
        <taxon>Multicrustacea</taxon>
        <taxon>Malacostraca</taxon>
        <taxon>Eumalacostraca</taxon>
        <taxon>Eucarida</taxon>
        <taxon>Euphausiacea</taxon>
        <taxon>Euphausiidae</taxon>
        <taxon>Meganyctiphanes</taxon>
    </lineage>
</organism>
<dbReference type="Gene3D" id="1.10.10.10">
    <property type="entry name" value="Winged helix-like DNA-binding domain superfamily/Winged helix DNA-binding domain"/>
    <property type="match status" value="1"/>
</dbReference>
<evidence type="ECO:0000256" key="1">
    <source>
        <dbReference type="ARBA" id="ARBA00005562"/>
    </source>
</evidence>
<dbReference type="PROSITE" id="PS50061">
    <property type="entry name" value="ETS_DOMAIN_3"/>
    <property type="match status" value="1"/>
</dbReference>
<dbReference type="SUPFAM" id="SSF46785">
    <property type="entry name" value="Winged helix' DNA-binding domain"/>
    <property type="match status" value="1"/>
</dbReference>
<keyword evidence="3" id="KW-0539">Nucleus</keyword>
<dbReference type="InterPro" id="IPR036390">
    <property type="entry name" value="WH_DNA-bd_sf"/>
</dbReference>
<dbReference type="EMBL" id="CAXKWB010029123">
    <property type="protein sequence ID" value="CAL4135172.1"/>
    <property type="molecule type" value="Genomic_DNA"/>
</dbReference>
<comment type="subcellular location">
    <subcellularLocation>
        <location evidence="3">Nucleus</location>
    </subcellularLocation>
</comment>
<feature type="non-terminal residue" evidence="5">
    <location>
        <position position="1"/>
    </location>
</feature>
<reference evidence="5 6" key="1">
    <citation type="submission" date="2024-05" db="EMBL/GenBank/DDBJ databases">
        <authorList>
            <person name="Wallberg A."/>
        </authorList>
    </citation>
    <scope>NUCLEOTIDE SEQUENCE [LARGE SCALE GENOMIC DNA]</scope>
</reference>
<keyword evidence="6" id="KW-1185">Reference proteome</keyword>
<evidence type="ECO:0000259" key="4">
    <source>
        <dbReference type="PROSITE" id="PS50061"/>
    </source>
</evidence>
<dbReference type="GO" id="GO:0000981">
    <property type="term" value="F:DNA-binding transcription factor activity, RNA polymerase II-specific"/>
    <property type="evidence" value="ECO:0007669"/>
    <property type="project" value="TreeGrafter"/>
</dbReference>
<dbReference type="AlphaFoldDB" id="A0AAV2RS98"/>
<evidence type="ECO:0000313" key="5">
    <source>
        <dbReference type="EMBL" id="CAL4135172.1"/>
    </source>
</evidence>
<dbReference type="GO" id="GO:0043565">
    <property type="term" value="F:sequence-specific DNA binding"/>
    <property type="evidence" value="ECO:0007669"/>
    <property type="project" value="InterPro"/>
</dbReference>
<sequence>ADVREDIFKKINSNIKHRTRWPTVWEFLVRLILNPATNPSLVCWEVKQQHKFRLNKPEDVARVWKSKGLATVKESKDYANFARALRYWYSHGGLELVKGRQLVYQLGPLGKAYLAELQEDTSASFDSS</sequence>
<dbReference type="InterPro" id="IPR046328">
    <property type="entry name" value="ETS_fam"/>
</dbReference>
<dbReference type="Pfam" id="PF00178">
    <property type="entry name" value="Ets"/>
    <property type="match status" value="1"/>
</dbReference>
<feature type="domain" description="ETS" evidence="4">
    <location>
        <begin position="22"/>
        <end position="107"/>
    </location>
</feature>
<dbReference type="SMART" id="SM00413">
    <property type="entry name" value="ETS"/>
    <property type="match status" value="1"/>
</dbReference>
<dbReference type="GO" id="GO:0030154">
    <property type="term" value="P:cell differentiation"/>
    <property type="evidence" value="ECO:0007669"/>
    <property type="project" value="TreeGrafter"/>
</dbReference>
<evidence type="ECO:0000313" key="6">
    <source>
        <dbReference type="Proteomes" id="UP001497623"/>
    </source>
</evidence>
<dbReference type="PRINTS" id="PR00454">
    <property type="entry name" value="ETSDOMAIN"/>
</dbReference>
<evidence type="ECO:0000256" key="3">
    <source>
        <dbReference type="RuleBase" id="RU004019"/>
    </source>
</evidence>
<proteinExistence type="inferred from homology"/>
<dbReference type="PANTHER" id="PTHR11849">
    <property type="entry name" value="ETS"/>
    <property type="match status" value="1"/>
</dbReference>
<dbReference type="InterPro" id="IPR000418">
    <property type="entry name" value="Ets_dom"/>
</dbReference>